<reference evidence="2" key="1">
    <citation type="submission" date="2021-11" db="EMBL/GenBank/DDBJ databases">
        <authorList>
            <person name="Schell T."/>
        </authorList>
    </citation>
    <scope>NUCLEOTIDE SEQUENCE</scope>
    <source>
        <strain evidence="2">M5</strain>
    </source>
</reference>
<comment type="caution">
    <text evidence="2">The sequence shown here is derived from an EMBL/GenBank/DDBJ whole genome shotgun (WGS) entry which is preliminary data.</text>
</comment>
<evidence type="ECO:0008006" key="4">
    <source>
        <dbReference type="Google" id="ProtNLM"/>
    </source>
</evidence>
<gene>
    <name evidence="2" type="ORF">DGAL_LOCUS11611</name>
</gene>
<feature type="compositionally biased region" description="Low complexity" evidence="1">
    <location>
        <begin position="7"/>
        <end position="20"/>
    </location>
</feature>
<feature type="compositionally biased region" description="Basic and acidic residues" evidence="1">
    <location>
        <begin position="339"/>
        <end position="349"/>
    </location>
</feature>
<organism evidence="2 3">
    <name type="scientific">Daphnia galeata</name>
    <dbReference type="NCBI Taxonomy" id="27404"/>
    <lineage>
        <taxon>Eukaryota</taxon>
        <taxon>Metazoa</taxon>
        <taxon>Ecdysozoa</taxon>
        <taxon>Arthropoda</taxon>
        <taxon>Crustacea</taxon>
        <taxon>Branchiopoda</taxon>
        <taxon>Diplostraca</taxon>
        <taxon>Cladocera</taxon>
        <taxon>Anomopoda</taxon>
        <taxon>Daphniidae</taxon>
        <taxon>Daphnia</taxon>
    </lineage>
</organism>
<evidence type="ECO:0000313" key="2">
    <source>
        <dbReference type="EMBL" id="CAH0108242.1"/>
    </source>
</evidence>
<sequence length="362" mass="41350">MLKKATNHNLSANPPSSNNLQWNARGLTKDKLEECRQFLSLVKPSIALLSETHLKTQLTLNQGKNTVEAIGVSIPSRNNLSTDFISAYVPKGDCEIEDIEYLLNRPNPWNDNSLTNYNQHLSNTLREANFLGSQDPNKAYTTFMTNSEKSLCFRKSTPSQTARPEPSRTWRNDDCNTVVKNARQAFKPWYDSANLTFAELVFAELVDFVILPNRTYQFGKKPIRQNCLKCRFKASGASCVGFGCRIDFCRIGNIIGDNSATLPKRFSAICRNGFCRIVRHSKKDTSFPQKSCMVQLHLNPRHIRPTSTMDLHQSYGRERLQPIPRWHGHSSKQHLSQLPREESGNIPRPLHECLPHKYLYQN</sequence>
<evidence type="ECO:0000313" key="3">
    <source>
        <dbReference type="Proteomes" id="UP000789390"/>
    </source>
</evidence>
<name>A0A8J2RTW5_9CRUS</name>
<evidence type="ECO:0000256" key="1">
    <source>
        <dbReference type="SAM" id="MobiDB-lite"/>
    </source>
</evidence>
<feature type="region of interest" description="Disordered" evidence="1">
    <location>
        <begin position="1"/>
        <end position="22"/>
    </location>
</feature>
<protein>
    <recommendedName>
        <fullName evidence="4">Endonuclease/exonuclease/phosphatase domain-containing protein</fullName>
    </recommendedName>
</protein>
<dbReference type="Proteomes" id="UP000789390">
    <property type="component" value="Unassembled WGS sequence"/>
</dbReference>
<dbReference type="EMBL" id="CAKKLH010000282">
    <property type="protein sequence ID" value="CAH0108242.1"/>
    <property type="molecule type" value="Genomic_DNA"/>
</dbReference>
<accession>A0A8J2RTW5</accession>
<proteinExistence type="predicted"/>
<feature type="region of interest" description="Disordered" evidence="1">
    <location>
        <begin position="326"/>
        <end position="349"/>
    </location>
</feature>
<dbReference type="AlphaFoldDB" id="A0A8J2RTW5"/>
<keyword evidence="3" id="KW-1185">Reference proteome</keyword>